<dbReference type="GO" id="GO:0006376">
    <property type="term" value="P:mRNA splice site recognition"/>
    <property type="evidence" value="ECO:0007669"/>
    <property type="project" value="TreeGrafter"/>
</dbReference>
<feature type="non-terminal residue" evidence="5">
    <location>
        <position position="1"/>
    </location>
</feature>
<dbReference type="OrthoDB" id="446113at2759"/>
<evidence type="ECO:0000313" key="5">
    <source>
        <dbReference type="EMBL" id="KAG2209826.1"/>
    </source>
</evidence>
<dbReference type="PANTHER" id="PTHR47640">
    <property type="entry name" value="TRNA SELENOCYSTEINE 1-ASSOCIATED PROTEIN 1-RELATED-RELATED"/>
    <property type="match status" value="1"/>
</dbReference>
<feature type="domain" description="RRM" evidence="4">
    <location>
        <begin position="215"/>
        <end position="287"/>
    </location>
</feature>
<evidence type="ECO:0000256" key="1">
    <source>
        <dbReference type="ARBA" id="ARBA00022737"/>
    </source>
</evidence>
<dbReference type="InterPro" id="IPR035979">
    <property type="entry name" value="RBD_domain_sf"/>
</dbReference>
<dbReference type="GO" id="GO:0005829">
    <property type="term" value="C:cytosol"/>
    <property type="evidence" value="ECO:0007669"/>
    <property type="project" value="TreeGrafter"/>
</dbReference>
<dbReference type="InterPro" id="IPR050825">
    <property type="entry name" value="RBM42_RBP45_47-like"/>
</dbReference>
<gene>
    <name evidence="5" type="ORF">INT47_001975</name>
</gene>
<feature type="domain" description="RRM" evidence="4">
    <location>
        <begin position="118"/>
        <end position="197"/>
    </location>
</feature>
<protein>
    <recommendedName>
        <fullName evidence="4">RRM domain-containing protein</fullName>
    </recommendedName>
</protein>
<dbReference type="Proteomes" id="UP000603453">
    <property type="component" value="Unassembled WGS sequence"/>
</dbReference>
<keyword evidence="2 3" id="KW-0694">RNA-binding</keyword>
<keyword evidence="1" id="KW-0677">Repeat</keyword>
<organism evidence="5 6">
    <name type="scientific">Mucor saturninus</name>
    <dbReference type="NCBI Taxonomy" id="64648"/>
    <lineage>
        <taxon>Eukaryota</taxon>
        <taxon>Fungi</taxon>
        <taxon>Fungi incertae sedis</taxon>
        <taxon>Mucoromycota</taxon>
        <taxon>Mucoromycotina</taxon>
        <taxon>Mucoromycetes</taxon>
        <taxon>Mucorales</taxon>
        <taxon>Mucorineae</taxon>
        <taxon>Mucoraceae</taxon>
        <taxon>Mucor</taxon>
    </lineage>
</organism>
<dbReference type="EMBL" id="JAEPRD010000014">
    <property type="protein sequence ID" value="KAG2209826.1"/>
    <property type="molecule type" value="Genomic_DNA"/>
</dbReference>
<feature type="domain" description="RRM" evidence="4">
    <location>
        <begin position="18"/>
        <end position="95"/>
    </location>
</feature>
<keyword evidence="6" id="KW-1185">Reference proteome</keyword>
<dbReference type="InterPro" id="IPR012677">
    <property type="entry name" value="Nucleotide-bd_a/b_plait_sf"/>
</dbReference>
<evidence type="ECO:0000256" key="3">
    <source>
        <dbReference type="PROSITE-ProRule" id="PRU00176"/>
    </source>
</evidence>
<comment type="caution">
    <text evidence="5">The sequence shown here is derived from an EMBL/GenBank/DDBJ whole genome shotgun (WGS) entry which is preliminary data.</text>
</comment>
<accession>A0A8H7V4H3</accession>
<reference evidence="5" key="1">
    <citation type="submission" date="2020-12" db="EMBL/GenBank/DDBJ databases">
        <title>Metabolic potential, ecology and presence of endohyphal bacteria is reflected in genomic diversity of Mucoromycotina.</title>
        <authorList>
            <person name="Muszewska A."/>
            <person name="Okrasinska A."/>
            <person name="Steczkiewicz K."/>
            <person name="Drgas O."/>
            <person name="Orlowska M."/>
            <person name="Perlinska-Lenart U."/>
            <person name="Aleksandrzak-Piekarczyk T."/>
            <person name="Szatraj K."/>
            <person name="Zielenkiewicz U."/>
            <person name="Pilsyk S."/>
            <person name="Malc E."/>
            <person name="Mieczkowski P."/>
            <person name="Kruszewska J.S."/>
            <person name="Biernat P."/>
            <person name="Pawlowska J."/>
        </authorList>
    </citation>
    <scope>NUCLEOTIDE SEQUENCE</scope>
    <source>
        <strain evidence="5">WA0000017839</strain>
    </source>
</reference>
<dbReference type="Gene3D" id="3.30.70.330">
    <property type="match status" value="3"/>
</dbReference>
<evidence type="ECO:0000259" key="4">
    <source>
        <dbReference type="PROSITE" id="PS50102"/>
    </source>
</evidence>
<evidence type="ECO:0000313" key="6">
    <source>
        <dbReference type="Proteomes" id="UP000603453"/>
    </source>
</evidence>
<name>A0A8H7V4H3_9FUNG</name>
<dbReference type="CDD" id="cd12345">
    <property type="entry name" value="RRM2_SECp43_like"/>
    <property type="match status" value="1"/>
</dbReference>
<dbReference type="GO" id="GO:0003729">
    <property type="term" value="F:mRNA binding"/>
    <property type="evidence" value="ECO:0007669"/>
    <property type="project" value="InterPro"/>
</dbReference>
<sequence length="360" mass="39734">GPVGITYDSSPAAIVPGRTLWMGELDAWMDENYLRQLWWSMGYEVSCRISVDKYGGSYAFVDFPNHEEATKALTTYNGTSIPQTNKCFKLNWSNRDGNGVPFVNTPMQQNNSNTNGDYSIFVGDLGADVDDHVLMAAFQSRYGSIRSAKVMIDPITGYSRGFGFIRFFDENDQQRSLEEMQGVYVGSRPLRVSVARPRAKFDVGLSPHTPESEITTVFVGGLNSTITEEELRAYFGVYGDILAVKIIPNKNIAFIQYEQRSSAEQAISELNGSHLGGAKLRLSFGRTQLNTGGVPPQGASAVAGPAFHYTMPVYQPPLPMIPAVDLVTPCQSSSVTDQNHQFLQGIESDYLHWDSAIHTQ</sequence>
<proteinExistence type="predicted"/>
<dbReference type="PROSITE" id="PS50102">
    <property type="entry name" value="RRM"/>
    <property type="match status" value="3"/>
</dbReference>
<dbReference type="Pfam" id="PF00076">
    <property type="entry name" value="RRM_1"/>
    <property type="match status" value="3"/>
</dbReference>
<evidence type="ECO:0000256" key="2">
    <source>
        <dbReference type="ARBA" id="ARBA00022884"/>
    </source>
</evidence>
<dbReference type="PANTHER" id="PTHR47640:SF10">
    <property type="entry name" value="TRNA SELENOCYSTEINE 1-ASSOCIATED PROTEIN 1-RELATED"/>
    <property type="match status" value="1"/>
</dbReference>
<dbReference type="SMART" id="SM00360">
    <property type="entry name" value="RRM"/>
    <property type="match status" value="3"/>
</dbReference>
<dbReference type="InterPro" id="IPR000504">
    <property type="entry name" value="RRM_dom"/>
</dbReference>
<dbReference type="SUPFAM" id="SSF54928">
    <property type="entry name" value="RNA-binding domain, RBD"/>
    <property type="match status" value="3"/>
</dbReference>
<dbReference type="AlphaFoldDB" id="A0A8H7V4H3"/>